<feature type="domain" description="Glycine-rich" evidence="1">
    <location>
        <begin position="343"/>
        <end position="533"/>
    </location>
</feature>
<sequence length="536" mass="52476">MDRQIVYPGAIPLETDLLNTNKYALIGLAKLSSSIMGASTYFRGLECTPSDSAAMTIDIAKGEIYSLQNIDGTAYSSINADTTNSILKQGIILSSTSFSLSAPETAGQSINYLVQVTYSDIDSGAAVLPYYNTANPTVAYSGPAGSSAAQNTVRSGVCSVSLKQGVAALTGTQATPLPDEGYNAAWIIAVAQGETAITAANISVSPDATFLPAKGIVDAAQSKVMTHGVDTGATNAYSVNFSPAITALTDGMELTFLANSSNTAGTTLAVNSLSASPLVNIAGLILAGGEIVSGGYATVKWNAAIDVWMLINSTGIGASLANLGLSSLSLQGGLLGIPKVYTTSGTYTPTSGTRFVKITLTGGGGGGGGANATTTSQSFSGGGGGAGATVVAYFTLTGVSHYAITVGKGGAGASNASAATGGTSSFAGLYSALGGEGAKLVSVTRAAGGSGGIAAGGVINIDGGYGNDGQNGAFLLTANGGSSYWGGGGRSSDGVVGLAGVAFGSGGGGAYDASLTGTAFTGGAGKTGIVVIEEYA</sequence>
<dbReference type="InterPro" id="IPR049304">
    <property type="entry name" value="Gly_rich_dom"/>
</dbReference>
<evidence type="ECO:0000313" key="2">
    <source>
        <dbReference type="EMBL" id="XDU70539.1"/>
    </source>
</evidence>
<accession>A0AB39VLH0</accession>
<gene>
    <name evidence="2" type="ORF">AB3G37_13160</name>
</gene>
<dbReference type="AlphaFoldDB" id="A0AB39VLH0"/>
<dbReference type="EMBL" id="CP165628">
    <property type="protein sequence ID" value="XDU70539.1"/>
    <property type="molecule type" value="Genomic_DNA"/>
</dbReference>
<dbReference type="Pfam" id="PF21722">
    <property type="entry name" value="Gly_rich_2"/>
    <property type="match status" value="1"/>
</dbReference>
<proteinExistence type="predicted"/>
<evidence type="ECO:0000259" key="1">
    <source>
        <dbReference type="Pfam" id="PF21722"/>
    </source>
</evidence>
<protein>
    <submittedName>
        <fullName evidence="2">Phage tail protein</fullName>
    </submittedName>
</protein>
<organism evidence="2">
    <name type="scientific">Rouxiella sp. WC2420</name>
    <dbReference type="NCBI Taxonomy" id="3234145"/>
    <lineage>
        <taxon>Bacteria</taxon>
        <taxon>Pseudomonadati</taxon>
        <taxon>Pseudomonadota</taxon>
        <taxon>Gammaproteobacteria</taxon>
        <taxon>Enterobacterales</taxon>
        <taxon>Yersiniaceae</taxon>
        <taxon>Rouxiella</taxon>
    </lineage>
</organism>
<reference evidence="2" key="1">
    <citation type="submission" date="2024-07" db="EMBL/GenBank/DDBJ databases">
        <authorList>
            <person name="Biller S.J."/>
        </authorList>
    </citation>
    <scope>NUCLEOTIDE SEQUENCE</scope>
    <source>
        <strain evidence="2">WC2420</strain>
    </source>
</reference>
<name>A0AB39VLH0_9GAMM</name>
<dbReference type="RefSeq" id="WP_369788054.1">
    <property type="nucleotide sequence ID" value="NZ_CP165628.1"/>
</dbReference>